<gene>
    <name evidence="2" type="ORF">H0921_16080</name>
</gene>
<sequence>MSDPLFSSVVLSDGERRELFRRAREALQRACGDQTIAGDSRVLSPQAGPRSDATVAVPVDQLPRQCPCFLQDEAQHIYPLHVGVNTIGRMADNDIVIREECISRRHCAIVVHHNWQCELYDVASKNGTYLNNQRISRPTPLCHGDRITLCNRVLTFYLAEAPPSSPSPSIPTAQPL</sequence>
<dbReference type="InterPro" id="IPR008984">
    <property type="entry name" value="SMAD_FHA_dom_sf"/>
</dbReference>
<evidence type="ECO:0000313" key="2">
    <source>
        <dbReference type="EMBL" id="MBA2227677.1"/>
    </source>
</evidence>
<dbReference type="SMART" id="SM00240">
    <property type="entry name" value="FHA"/>
    <property type="match status" value="1"/>
</dbReference>
<dbReference type="EMBL" id="JACEFB010000017">
    <property type="protein sequence ID" value="MBA2227677.1"/>
    <property type="molecule type" value="Genomic_DNA"/>
</dbReference>
<dbReference type="SUPFAM" id="SSF49879">
    <property type="entry name" value="SMAD/FHA domain"/>
    <property type="match status" value="1"/>
</dbReference>
<keyword evidence="3" id="KW-1185">Reference proteome</keyword>
<dbReference type="PANTHER" id="PTHR23308">
    <property type="entry name" value="NUCLEAR INHIBITOR OF PROTEIN PHOSPHATASE-1"/>
    <property type="match status" value="1"/>
</dbReference>
<organism evidence="2 3">
    <name type="scientific">Thermogemmata fonticola</name>
    <dbReference type="NCBI Taxonomy" id="2755323"/>
    <lineage>
        <taxon>Bacteria</taxon>
        <taxon>Pseudomonadati</taxon>
        <taxon>Planctomycetota</taxon>
        <taxon>Planctomycetia</taxon>
        <taxon>Gemmatales</taxon>
        <taxon>Gemmataceae</taxon>
        <taxon>Thermogemmata</taxon>
    </lineage>
</organism>
<proteinExistence type="predicted"/>
<dbReference type="InterPro" id="IPR000253">
    <property type="entry name" value="FHA_dom"/>
</dbReference>
<dbReference type="Proteomes" id="UP000542342">
    <property type="component" value="Unassembled WGS sequence"/>
</dbReference>
<dbReference type="AlphaFoldDB" id="A0A7V9ADC5"/>
<dbReference type="CDD" id="cd00060">
    <property type="entry name" value="FHA"/>
    <property type="match status" value="1"/>
</dbReference>
<dbReference type="Pfam" id="PF00498">
    <property type="entry name" value="FHA"/>
    <property type="match status" value="1"/>
</dbReference>
<feature type="domain" description="FHA" evidence="1">
    <location>
        <begin position="85"/>
        <end position="135"/>
    </location>
</feature>
<evidence type="ECO:0000313" key="3">
    <source>
        <dbReference type="Proteomes" id="UP000542342"/>
    </source>
</evidence>
<reference evidence="2 3" key="1">
    <citation type="submission" date="2020-07" db="EMBL/GenBank/DDBJ databases">
        <title>Thermogemmata thermophila gen. nov., sp. nov., a novel moderate thermophilic planctomycete from a Kamchatka hot spring.</title>
        <authorList>
            <person name="Elcheninov A.G."/>
            <person name="Podosokorskaya O.A."/>
            <person name="Kovaleva O.L."/>
            <person name="Novikov A."/>
            <person name="Bonch-Osmolovskaya E.A."/>
            <person name="Toshchakov S.V."/>
            <person name="Kublanov I.V."/>
        </authorList>
    </citation>
    <scope>NUCLEOTIDE SEQUENCE [LARGE SCALE GENOMIC DNA]</scope>
    <source>
        <strain evidence="2 3">2918</strain>
    </source>
</reference>
<dbReference type="Gene3D" id="2.60.200.20">
    <property type="match status" value="1"/>
</dbReference>
<protein>
    <submittedName>
        <fullName evidence="2">FHA domain-containing protein</fullName>
    </submittedName>
</protein>
<dbReference type="PROSITE" id="PS50006">
    <property type="entry name" value="FHA_DOMAIN"/>
    <property type="match status" value="1"/>
</dbReference>
<comment type="caution">
    <text evidence="2">The sequence shown here is derived from an EMBL/GenBank/DDBJ whole genome shotgun (WGS) entry which is preliminary data.</text>
</comment>
<accession>A0A7V9ADC5</accession>
<evidence type="ECO:0000259" key="1">
    <source>
        <dbReference type="PROSITE" id="PS50006"/>
    </source>
</evidence>
<dbReference type="RefSeq" id="WP_194539540.1">
    <property type="nucleotide sequence ID" value="NZ_JACEFB010000017.1"/>
</dbReference>
<dbReference type="InterPro" id="IPR050923">
    <property type="entry name" value="Cell_Proc_Reg/RNA_Proc"/>
</dbReference>
<name>A0A7V9ADC5_9BACT</name>